<protein>
    <recommendedName>
        <fullName evidence="3">DUF3806 domain-containing protein</fullName>
    </recommendedName>
</protein>
<evidence type="ECO:0000313" key="1">
    <source>
        <dbReference type="EMBL" id="MFC5548774.1"/>
    </source>
</evidence>
<dbReference type="EMBL" id="JBHSMZ010000006">
    <property type="protein sequence ID" value="MFC5548774.1"/>
    <property type="molecule type" value="Genomic_DNA"/>
</dbReference>
<name>A0ABW0RVA3_9BURK</name>
<organism evidence="1 2">
    <name type="scientific">Massilia aerilata</name>
    <dbReference type="NCBI Taxonomy" id="453817"/>
    <lineage>
        <taxon>Bacteria</taxon>
        <taxon>Pseudomonadati</taxon>
        <taxon>Pseudomonadota</taxon>
        <taxon>Betaproteobacteria</taxon>
        <taxon>Burkholderiales</taxon>
        <taxon>Oxalobacteraceae</taxon>
        <taxon>Telluria group</taxon>
        <taxon>Massilia</taxon>
    </lineage>
</organism>
<accession>A0ABW0RVA3</accession>
<evidence type="ECO:0000313" key="2">
    <source>
        <dbReference type="Proteomes" id="UP001596086"/>
    </source>
</evidence>
<reference evidence="2" key="1">
    <citation type="journal article" date="2019" name="Int. J. Syst. Evol. Microbiol.">
        <title>The Global Catalogue of Microorganisms (GCM) 10K type strain sequencing project: providing services to taxonomists for standard genome sequencing and annotation.</title>
        <authorList>
            <consortium name="The Broad Institute Genomics Platform"/>
            <consortium name="The Broad Institute Genome Sequencing Center for Infectious Disease"/>
            <person name="Wu L."/>
            <person name="Ma J."/>
        </authorList>
    </citation>
    <scope>NUCLEOTIDE SEQUENCE [LARGE SCALE GENOMIC DNA]</scope>
    <source>
        <strain evidence="2">CGMCC 4.5798</strain>
    </source>
</reference>
<sequence length="163" mass="18395">MNNYRTTQSAFVCTPTNHFDDLTRLEDFIKKYKSFGGKVPPNVEAAMEAAKTGRNVEESLNIACDGIFKFYLAAETRCAQKAGFSSLEEMAVKGGERWQDVEQIYDPCIVAVTRRWQWTNIDYTINPLNPESALRQFLEKSAAQVGGIVSKYVKKKALKQSKP</sequence>
<evidence type="ECO:0008006" key="3">
    <source>
        <dbReference type="Google" id="ProtNLM"/>
    </source>
</evidence>
<dbReference type="Proteomes" id="UP001596086">
    <property type="component" value="Unassembled WGS sequence"/>
</dbReference>
<keyword evidence="2" id="KW-1185">Reference proteome</keyword>
<proteinExistence type="predicted"/>
<dbReference type="RefSeq" id="WP_379769937.1">
    <property type="nucleotide sequence ID" value="NZ_JBHSMZ010000006.1"/>
</dbReference>
<comment type="caution">
    <text evidence="1">The sequence shown here is derived from an EMBL/GenBank/DDBJ whole genome shotgun (WGS) entry which is preliminary data.</text>
</comment>
<gene>
    <name evidence="1" type="ORF">ACFPO9_09635</name>
</gene>